<dbReference type="FunFam" id="1.10.8.50:FF:000001">
    <property type="entry name" value="30S ribosomal protein S13"/>
    <property type="match status" value="1"/>
</dbReference>
<dbReference type="Pfam" id="PF00416">
    <property type="entry name" value="Ribosomal_S13"/>
    <property type="match status" value="2"/>
</dbReference>
<comment type="function">
    <text evidence="7">Located at the top of the head of the 30S subunit, it contacts several helices of the 16S rRNA. In the 70S ribosome it contacts the 23S rRNA (bridge B1a) and protein L5 of the 50S subunit (bridge B1b), connecting the 2 subunits; these bridges are implicated in subunit movement. Contacts the tRNAs in the A and P-sites.</text>
</comment>
<dbReference type="InterPro" id="IPR019980">
    <property type="entry name" value="Ribosomal_uS13_bac-type"/>
</dbReference>
<keyword evidence="2 7" id="KW-0699">rRNA-binding</keyword>
<dbReference type="AlphaFoldDB" id="A0A133N6H1"/>
<evidence type="ECO:0000313" key="9">
    <source>
        <dbReference type="EMBL" id="KXA11896.1"/>
    </source>
</evidence>
<accession>A0A133N6H1</accession>
<dbReference type="SUPFAM" id="SSF46946">
    <property type="entry name" value="S13-like H2TH domain"/>
    <property type="match status" value="1"/>
</dbReference>
<dbReference type="InterPro" id="IPR010979">
    <property type="entry name" value="Ribosomal_uS13-like_H2TH"/>
</dbReference>
<keyword evidence="7" id="KW-0820">tRNA-binding</keyword>
<feature type="region of interest" description="Disordered" evidence="8">
    <location>
        <begin position="143"/>
        <end position="164"/>
    </location>
</feature>
<dbReference type="GO" id="GO:0005829">
    <property type="term" value="C:cytosol"/>
    <property type="evidence" value="ECO:0007669"/>
    <property type="project" value="TreeGrafter"/>
</dbReference>
<evidence type="ECO:0000256" key="6">
    <source>
        <dbReference type="ARBA" id="ARBA00035166"/>
    </source>
</evidence>
<keyword evidence="3 7" id="KW-0694">RNA-binding</keyword>
<dbReference type="GO" id="GO:0006412">
    <property type="term" value="P:translation"/>
    <property type="evidence" value="ECO:0007669"/>
    <property type="project" value="UniProtKB-UniRule"/>
</dbReference>
<dbReference type="GO" id="GO:0019843">
    <property type="term" value="F:rRNA binding"/>
    <property type="evidence" value="ECO:0007669"/>
    <property type="project" value="UniProtKB-UniRule"/>
</dbReference>
<gene>
    <name evidence="7" type="primary">rpsM</name>
    <name evidence="9" type="ORF">HMPREF3206_01859</name>
</gene>
<dbReference type="GO" id="GO:0015935">
    <property type="term" value="C:small ribosomal subunit"/>
    <property type="evidence" value="ECO:0007669"/>
    <property type="project" value="TreeGrafter"/>
</dbReference>
<evidence type="ECO:0000256" key="3">
    <source>
        <dbReference type="ARBA" id="ARBA00022884"/>
    </source>
</evidence>
<evidence type="ECO:0000256" key="5">
    <source>
        <dbReference type="ARBA" id="ARBA00023274"/>
    </source>
</evidence>
<dbReference type="InterPro" id="IPR027437">
    <property type="entry name" value="Rbsml_uS13_C"/>
</dbReference>
<evidence type="ECO:0000256" key="4">
    <source>
        <dbReference type="ARBA" id="ARBA00022980"/>
    </source>
</evidence>
<protein>
    <recommendedName>
        <fullName evidence="6 7">Small ribosomal subunit protein uS13</fullName>
    </recommendedName>
</protein>
<dbReference type="InterPro" id="IPR001892">
    <property type="entry name" value="Ribosomal_uS13"/>
</dbReference>
<dbReference type="PROSITE" id="PS00646">
    <property type="entry name" value="RIBOSOMAL_S13_1"/>
    <property type="match status" value="1"/>
</dbReference>
<dbReference type="GO" id="GO:0000049">
    <property type="term" value="F:tRNA binding"/>
    <property type="evidence" value="ECO:0007669"/>
    <property type="project" value="UniProtKB-UniRule"/>
</dbReference>
<dbReference type="HAMAP" id="MF_01315">
    <property type="entry name" value="Ribosomal_uS13"/>
    <property type="match status" value="1"/>
</dbReference>
<dbReference type="InterPro" id="IPR018269">
    <property type="entry name" value="Ribosomal_uS13_CS"/>
</dbReference>
<keyword evidence="5 7" id="KW-0687">Ribonucleoprotein</keyword>
<dbReference type="PATRIC" id="fig|134605.3.peg.1838"/>
<dbReference type="PANTHER" id="PTHR10871:SF1">
    <property type="entry name" value="SMALL RIBOSOMAL SUBUNIT PROTEIN US13M"/>
    <property type="match status" value="1"/>
</dbReference>
<dbReference type="STRING" id="134605.HMPREF3206_01859"/>
<dbReference type="Proteomes" id="UP000070617">
    <property type="component" value="Unassembled WGS sequence"/>
</dbReference>
<organism evidence="9 10">
    <name type="scientific">Fusobacterium equinum</name>
    <dbReference type="NCBI Taxonomy" id="134605"/>
    <lineage>
        <taxon>Bacteria</taxon>
        <taxon>Fusobacteriati</taxon>
        <taxon>Fusobacteriota</taxon>
        <taxon>Fusobacteriia</taxon>
        <taxon>Fusobacteriales</taxon>
        <taxon>Fusobacteriaceae</taxon>
        <taxon>Fusobacterium</taxon>
    </lineage>
</organism>
<dbReference type="Gene3D" id="4.10.910.10">
    <property type="entry name" value="30s ribosomal protein s13, domain 2"/>
    <property type="match status" value="1"/>
</dbReference>
<keyword evidence="10" id="KW-1185">Reference proteome</keyword>
<dbReference type="GO" id="GO:0003735">
    <property type="term" value="F:structural constituent of ribosome"/>
    <property type="evidence" value="ECO:0007669"/>
    <property type="project" value="InterPro"/>
</dbReference>
<dbReference type="Gene3D" id="1.10.8.50">
    <property type="match status" value="1"/>
</dbReference>
<evidence type="ECO:0000256" key="7">
    <source>
        <dbReference type="HAMAP-Rule" id="MF_01315"/>
    </source>
</evidence>
<sequence length="164" mass="19099">MEYCKDMVSRRTIPIIAEWDISRKVFSRLRCRRNIKNKIWKRGGIILARVAGVDIPRNKRVEIALTYIYGIGRPTSQKVLKEAGVNFDTRVKDLTEEEVNKIREIINGIKVEGDLRKEVRLSIKRLMDIKCYRGLRHKMNLPVRGQSSKTNARTVKGPKKPIRK</sequence>
<comment type="caution">
    <text evidence="9">The sequence shown here is derived from an EMBL/GenBank/DDBJ whole genome shotgun (WGS) entry which is preliminary data.</text>
</comment>
<evidence type="ECO:0000256" key="1">
    <source>
        <dbReference type="ARBA" id="ARBA00008080"/>
    </source>
</evidence>
<dbReference type="FunFam" id="4.10.910.10:FF:000001">
    <property type="entry name" value="30S ribosomal protein S13"/>
    <property type="match status" value="1"/>
</dbReference>
<keyword evidence="4 7" id="KW-0689">Ribosomal protein</keyword>
<reference evidence="10" key="1">
    <citation type="submission" date="2016-01" db="EMBL/GenBank/DDBJ databases">
        <authorList>
            <person name="Mitreva M."/>
            <person name="Pepin K.H."/>
            <person name="Mihindukulasuriya K.A."/>
            <person name="Fulton R."/>
            <person name="Fronick C."/>
            <person name="O'Laughlin M."/>
            <person name="Miner T."/>
            <person name="Herter B."/>
            <person name="Rosa B.A."/>
            <person name="Cordes M."/>
            <person name="Tomlinson C."/>
            <person name="Wollam A."/>
            <person name="Palsikar V.B."/>
            <person name="Mardis E.R."/>
            <person name="Wilson R.K."/>
        </authorList>
    </citation>
    <scope>NUCLEOTIDE SEQUENCE [LARGE SCALE GENOMIC DNA]</scope>
    <source>
        <strain evidence="10">CMW8396</strain>
    </source>
</reference>
<evidence type="ECO:0000256" key="8">
    <source>
        <dbReference type="SAM" id="MobiDB-lite"/>
    </source>
</evidence>
<comment type="subunit">
    <text evidence="7">Part of the 30S ribosomal subunit. Forms a loose heterodimer with protein S19. Forms two bridges to the 50S subunit in the 70S ribosome.</text>
</comment>
<dbReference type="PROSITE" id="PS50159">
    <property type="entry name" value="RIBOSOMAL_S13_2"/>
    <property type="match status" value="1"/>
</dbReference>
<proteinExistence type="inferred from homology"/>
<comment type="similarity">
    <text evidence="1 7">Belongs to the universal ribosomal protein uS13 family.</text>
</comment>
<dbReference type="EMBL" id="LRPX01000108">
    <property type="protein sequence ID" value="KXA11896.1"/>
    <property type="molecule type" value="Genomic_DNA"/>
</dbReference>
<name>A0A133N6H1_9FUSO</name>
<dbReference type="NCBIfam" id="TIGR03631">
    <property type="entry name" value="uS13_bact"/>
    <property type="match status" value="1"/>
</dbReference>
<evidence type="ECO:0000256" key="2">
    <source>
        <dbReference type="ARBA" id="ARBA00022730"/>
    </source>
</evidence>
<evidence type="ECO:0000313" key="10">
    <source>
        <dbReference type="Proteomes" id="UP000070617"/>
    </source>
</evidence>
<dbReference type="PANTHER" id="PTHR10871">
    <property type="entry name" value="30S RIBOSOMAL PROTEIN S13/40S RIBOSOMAL PROTEIN S18"/>
    <property type="match status" value="1"/>
</dbReference>